<name>A0ABY5D5Y7_9ACTN</name>
<feature type="region of interest" description="Disordered" evidence="1">
    <location>
        <begin position="1"/>
        <end position="25"/>
    </location>
</feature>
<dbReference type="SUPFAM" id="SSF55298">
    <property type="entry name" value="YjgF-like"/>
    <property type="match status" value="1"/>
</dbReference>
<dbReference type="PANTHER" id="PTHR43857">
    <property type="entry name" value="BLR7761 PROTEIN"/>
    <property type="match status" value="1"/>
</dbReference>
<organism evidence="2 3">
    <name type="scientific">Nocardiopsis exhalans</name>
    <dbReference type="NCBI Taxonomy" id="163604"/>
    <lineage>
        <taxon>Bacteria</taxon>
        <taxon>Bacillati</taxon>
        <taxon>Actinomycetota</taxon>
        <taxon>Actinomycetes</taxon>
        <taxon>Streptosporangiales</taxon>
        <taxon>Nocardiopsidaceae</taxon>
        <taxon>Nocardiopsis</taxon>
    </lineage>
</organism>
<dbReference type="Proteomes" id="UP001055940">
    <property type="component" value="Chromosome"/>
</dbReference>
<dbReference type="InterPro" id="IPR035959">
    <property type="entry name" value="RutC-like_sf"/>
</dbReference>
<evidence type="ECO:0000256" key="1">
    <source>
        <dbReference type="SAM" id="MobiDB-lite"/>
    </source>
</evidence>
<evidence type="ECO:0000313" key="2">
    <source>
        <dbReference type="EMBL" id="USY18597.1"/>
    </source>
</evidence>
<proteinExistence type="predicted"/>
<dbReference type="EMBL" id="CP099837">
    <property type="protein sequence ID" value="USY18597.1"/>
    <property type="molecule type" value="Genomic_DNA"/>
</dbReference>
<evidence type="ECO:0000313" key="3">
    <source>
        <dbReference type="Proteomes" id="UP001055940"/>
    </source>
</evidence>
<dbReference type="Gene3D" id="3.30.1330.40">
    <property type="entry name" value="RutC-like"/>
    <property type="match status" value="1"/>
</dbReference>
<gene>
    <name evidence="2" type="ORF">NE857_25365</name>
</gene>
<keyword evidence="3" id="KW-1185">Reference proteome</keyword>
<dbReference type="Pfam" id="PF01042">
    <property type="entry name" value="Ribonuc_L-PSP"/>
    <property type="match status" value="1"/>
</dbReference>
<dbReference type="CDD" id="cd00448">
    <property type="entry name" value="YjgF_YER057c_UK114_family"/>
    <property type="match status" value="1"/>
</dbReference>
<reference evidence="2" key="1">
    <citation type="submission" date="2022-06" db="EMBL/GenBank/DDBJ databases">
        <authorList>
            <person name="Ping M."/>
        </authorList>
    </citation>
    <scope>NUCLEOTIDE SEQUENCE</scope>
    <source>
        <strain evidence="2">JCM11759T</strain>
    </source>
</reference>
<dbReference type="PANTHER" id="PTHR43857:SF1">
    <property type="entry name" value="YJGH FAMILY PROTEIN"/>
    <property type="match status" value="1"/>
</dbReference>
<dbReference type="RefSeq" id="WP_254417976.1">
    <property type="nucleotide sequence ID" value="NZ_BAAAJB010000035.1"/>
</dbReference>
<dbReference type="InterPro" id="IPR006175">
    <property type="entry name" value="YjgF/YER057c/UK114"/>
</dbReference>
<protein>
    <submittedName>
        <fullName evidence="2">RidA family protein</fullName>
    </submittedName>
</protein>
<sequence>MEPADLRPSPHTLVNPPGLGPTPGFSHAVVPAPGRAVHLAGQIASGPDGTLVARDLPDQFGVALDNVVTALRACGGAPEHLVSLTIYTTDVPGYRSAAREIGRAYRARLGRHYPAMALLGVTGLYEPGALVELVGVAVIPDPGPGGTPE</sequence>
<accession>A0ABY5D5Y7</accession>